<proteinExistence type="predicted"/>
<keyword evidence="4 6" id="KW-1133">Transmembrane helix</keyword>
<dbReference type="KEGG" id="med:MELS_0684"/>
<feature type="transmembrane region" description="Helical" evidence="6">
    <location>
        <begin position="80"/>
        <end position="99"/>
    </location>
</feature>
<dbReference type="GO" id="GO:0022857">
    <property type="term" value="F:transmembrane transporter activity"/>
    <property type="evidence" value="ECO:0007669"/>
    <property type="project" value="InterPro"/>
</dbReference>
<keyword evidence="2" id="KW-0813">Transport</keyword>
<feature type="transmembrane region" description="Helical" evidence="6">
    <location>
        <begin position="222"/>
        <end position="248"/>
    </location>
</feature>
<protein>
    <submittedName>
        <fullName evidence="8">Putative transporter</fullName>
    </submittedName>
</protein>
<dbReference type="Gene3D" id="1.20.1250.20">
    <property type="entry name" value="MFS general substrate transporter like domains"/>
    <property type="match status" value="2"/>
</dbReference>
<dbReference type="Proteomes" id="UP000010111">
    <property type="component" value="Chromosome"/>
</dbReference>
<sequence>MQDASKIKTYRVKLIAVLFVCMVVMGLDRSSISVAAPVIMDELDIAPTQMGLLLSAFFWSYTICNIPAGRLADRFGAKKVLGGAAAIWSVASALTGGMPHLIGLMIARMGVGVGEAGVFPTMAKIAAEQFPGRERATATGCYLAGARLGYALTPVVIGFLIAQFNWRLAFIVTGVGSLLFCLFWFFWYDENEGRVIGKSVESKVQMEKQPVPWLQLVTNRTILGLFVAKFGANYLYFMFLTWIPAYLVMERGFSVLEMGFYASLPFVVAFITQPLTGFISDFIIRKGFSKTIARKGVLVAAQALSATIIAVAFVEDPMIAMLILTINIAAASTIGGMMQTMASEVSPLGMSATVTGAMNTVGAIAGVLAPTVTGLIVEMTGSFQMALVVAGGLIAIAAAIILFVIQKIEPIKLNIKTVKKNNPEKIGCEITESR</sequence>
<feature type="transmembrane region" description="Helical" evidence="6">
    <location>
        <begin position="383"/>
        <end position="405"/>
    </location>
</feature>
<evidence type="ECO:0000313" key="8">
    <source>
        <dbReference type="EMBL" id="CCC72906.1"/>
    </source>
</evidence>
<evidence type="ECO:0000256" key="6">
    <source>
        <dbReference type="SAM" id="Phobius"/>
    </source>
</evidence>
<feature type="transmembrane region" description="Helical" evidence="6">
    <location>
        <begin position="139"/>
        <end position="162"/>
    </location>
</feature>
<dbReference type="CDD" id="cd17319">
    <property type="entry name" value="MFS_ExuT_GudP_like"/>
    <property type="match status" value="1"/>
</dbReference>
<dbReference type="STRING" id="1064535.MELS_0684"/>
<dbReference type="GO" id="GO:0005886">
    <property type="term" value="C:plasma membrane"/>
    <property type="evidence" value="ECO:0007669"/>
    <property type="project" value="UniProtKB-SubCell"/>
</dbReference>
<dbReference type="Pfam" id="PF07690">
    <property type="entry name" value="MFS_1"/>
    <property type="match status" value="1"/>
</dbReference>
<dbReference type="InterPro" id="IPR020846">
    <property type="entry name" value="MFS_dom"/>
</dbReference>
<dbReference type="EMBL" id="HE576794">
    <property type="protein sequence ID" value="CCC72906.1"/>
    <property type="molecule type" value="Genomic_DNA"/>
</dbReference>
<evidence type="ECO:0000256" key="5">
    <source>
        <dbReference type="ARBA" id="ARBA00023136"/>
    </source>
</evidence>
<dbReference type="AlphaFoldDB" id="G0VN78"/>
<dbReference type="eggNOG" id="COG2271">
    <property type="taxonomic scope" value="Bacteria"/>
</dbReference>
<evidence type="ECO:0000256" key="1">
    <source>
        <dbReference type="ARBA" id="ARBA00004651"/>
    </source>
</evidence>
<accession>G0VN78</accession>
<dbReference type="InterPro" id="IPR050382">
    <property type="entry name" value="MFS_Na/Anion_cotransporter"/>
</dbReference>
<dbReference type="SUPFAM" id="SSF103473">
    <property type="entry name" value="MFS general substrate transporter"/>
    <property type="match status" value="1"/>
</dbReference>
<dbReference type="PANTHER" id="PTHR11662:SF399">
    <property type="entry name" value="FI19708P1-RELATED"/>
    <property type="match status" value="1"/>
</dbReference>
<dbReference type="PROSITE" id="PS50850">
    <property type="entry name" value="MFS"/>
    <property type="match status" value="1"/>
</dbReference>
<reference evidence="8 9" key="1">
    <citation type="journal article" date="2011" name="J. Bacteriol.">
        <title>Genome Sequence of the Ruminal Bacterium Megasphaera elsdenii.</title>
        <authorList>
            <person name="Marx H."/>
            <person name="Graf A.B."/>
            <person name="Tatto N."/>
            <person name="Thallinger G.G."/>
            <person name="Mattanovich D."/>
            <person name="Sauer M."/>
        </authorList>
    </citation>
    <scope>NUCLEOTIDE SEQUENCE [LARGE SCALE GENOMIC DNA]</scope>
    <source>
        <strain evidence="8 9">DSM 20460</strain>
    </source>
</reference>
<gene>
    <name evidence="8" type="ORF">MELS_0684</name>
</gene>
<evidence type="ECO:0000256" key="4">
    <source>
        <dbReference type="ARBA" id="ARBA00022989"/>
    </source>
</evidence>
<keyword evidence="5 6" id="KW-0472">Membrane</keyword>
<feature type="transmembrane region" description="Helical" evidence="6">
    <location>
        <begin position="319"/>
        <end position="338"/>
    </location>
</feature>
<keyword evidence="9" id="KW-1185">Reference proteome</keyword>
<evidence type="ECO:0000259" key="7">
    <source>
        <dbReference type="PROSITE" id="PS50850"/>
    </source>
</evidence>
<dbReference type="HOGENOM" id="CLU_001265_5_1_9"/>
<feature type="transmembrane region" description="Helical" evidence="6">
    <location>
        <begin position="51"/>
        <end position="68"/>
    </location>
</feature>
<evidence type="ECO:0000313" key="9">
    <source>
        <dbReference type="Proteomes" id="UP000010111"/>
    </source>
</evidence>
<feature type="domain" description="Major facilitator superfamily (MFS) profile" evidence="7">
    <location>
        <begin position="14"/>
        <end position="409"/>
    </location>
</feature>
<name>G0VN78_MEGEL</name>
<evidence type="ECO:0000256" key="3">
    <source>
        <dbReference type="ARBA" id="ARBA00022692"/>
    </source>
</evidence>
<feature type="transmembrane region" description="Helical" evidence="6">
    <location>
        <begin position="296"/>
        <end position="313"/>
    </location>
</feature>
<feature type="transmembrane region" description="Helical" evidence="6">
    <location>
        <begin position="350"/>
        <end position="377"/>
    </location>
</feature>
<comment type="subcellular location">
    <subcellularLocation>
        <location evidence="1">Cell membrane</location>
        <topology evidence="1">Multi-pass membrane protein</topology>
    </subcellularLocation>
</comment>
<dbReference type="InterPro" id="IPR011701">
    <property type="entry name" value="MFS"/>
</dbReference>
<feature type="transmembrane region" description="Helical" evidence="6">
    <location>
        <begin position="168"/>
        <end position="188"/>
    </location>
</feature>
<feature type="transmembrane region" description="Helical" evidence="6">
    <location>
        <begin position="105"/>
        <end position="127"/>
    </location>
</feature>
<dbReference type="GeneID" id="97491638"/>
<keyword evidence="3 6" id="KW-0812">Transmembrane</keyword>
<feature type="transmembrane region" description="Helical" evidence="6">
    <location>
        <begin position="260"/>
        <end position="284"/>
    </location>
</feature>
<organism evidence="8 9">
    <name type="scientific">Megasphaera elsdenii DSM 20460</name>
    <dbReference type="NCBI Taxonomy" id="1064535"/>
    <lineage>
        <taxon>Bacteria</taxon>
        <taxon>Bacillati</taxon>
        <taxon>Bacillota</taxon>
        <taxon>Negativicutes</taxon>
        <taxon>Veillonellales</taxon>
        <taxon>Veillonellaceae</taxon>
        <taxon>Megasphaera</taxon>
    </lineage>
</organism>
<dbReference type="RefSeq" id="WP_014015647.1">
    <property type="nucleotide sequence ID" value="NC_015873.1"/>
</dbReference>
<evidence type="ECO:0000256" key="2">
    <source>
        <dbReference type="ARBA" id="ARBA00022448"/>
    </source>
</evidence>
<dbReference type="PANTHER" id="PTHR11662">
    <property type="entry name" value="SOLUTE CARRIER FAMILY 17"/>
    <property type="match status" value="1"/>
</dbReference>
<dbReference type="InterPro" id="IPR036259">
    <property type="entry name" value="MFS_trans_sf"/>
</dbReference>